<name>A0A0G4GMF6_VITBC</name>
<evidence type="ECO:0000313" key="3">
    <source>
        <dbReference type="Proteomes" id="UP000041254"/>
    </source>
</evidence>
<protein>
    <submittedName>
        <fullName evidence="2">Uncharacterized protein</fullName>
    </submittedName>
</protein>
<feature type="region of interest" description="Disordered" evidence="1">
    <location>
        <begin position="159"/>
        <end position="194"/>
    </location>
</feature>
<evidence type="ECO:0000256" key="1">
    <source>
        <dbReference type="SAM" id="MobiDB-lite"/>
    </source>
</evidence>
<organism evidence="2 3">
    <name type="scientific">Vitrella brassicaformis (strain CCMP3155)</name>
    <dbReference type="NCBI Taxonomy" id="1169540"/>
    <lineage>
        <taxon>Eukaryota</taxon>
        <taxon>Sar</taxon>
        <taxon>Alveolata</taxon>
        <taxon>Colpodellida</taxon>
        <taxon>Vitrellaceae</taxon>
        <taxon>Vitrella</taxon>
    </lineage>
</organism>
<dbReference type="EMBL" id="CDMY01000718">
    <property type="protein sequence ID" value="CEM31379.1"/>
    <property type="molecule type" value="Genomic_DNA"/>
</dbReference>
<evidence type="ECO:0000313" key="2">
    <source>
        <dbReference type="EMBL" id="CEM31379.1"/>
    </source>
</evidence>
<keyword evidence="3" id="KW-1185">Reference proteome</keyword>
<dbReference type="InParanoid" id="A0A0G4GMF6"/>
<dbReference type="PhylomeDB" id="A0A0G4GMF6"/>
<gene>
    <name evidence="2" type="ORF">Vbra_10137</name>
</gene>
<proteinExistence type="predicted"/>
<sequence length="194" mass="21455">MPWLLTARGTQLVVDGHAFPFYAVVVEGDEERKYPVAVHQAGEKQKGSVEVIHQHQQRVATCSLSSGVAYTNVLFVALVNDASIGGDFKSARGPEANARAFERCRGSSGHTYTEVGTARLKAILEYPYGLENAFCQCWAQPMVHQPKNYSKDMRSVFVKGASDPSRARPCSSPPTTERSRRILAAESRLRRSKR</sequence>
<dbReference type="Proteomes" id="UP000041254">
    <property type="component" value="Unassembled WGS sequence"/>
</dbReference>
<reference evidence="2 3" key="1">
    <citation type="submission" date="2014-11" db="EMBL/GenBank/DDBJ databases">
        <authorList>
            <person name="Zhu J."/>
            <person name="Qi W."/>
            <person name="Song R."/>
        </authorList>
    </citation>
    <scope>NUCLEOTIDE SEQUENCE [LARGE SCALE GENOMIC DNA]</scope>
</reference>
<dbReference type="AlphaFoldDB" id="A0A0G4GMF6"/>
<dbReference type="VEuPathDB" id="CryptoDB:Vbra_10137"/>
<accession>A0A0G4GMF6</accession>